<evidence type="ECO:0000259" key="8">
    <source>
        <dbReference type="PROSITE" id="PS51388"/>
    </source>
</evidence>
<feature type="region of interest" description="Disordered" evidence="7">
    <location>
        <begin position="780"/>
        <end position="821"/>
    </location>
</feature>
<dbReference type="OrthoDB" id="5061070at2759"/>
<dbReference type="InterPro" id="IPR019762">
    <property type="entry name" value="Dynamin_GTPase_CS"/>
</dbReference>
<dbReference type="Pfam" id="PF00350">
    <property type="entry name" value="Dynamin_N"/>
    <property type="match status" value="1"/>
</dbReference>
<evidence type="ECO:0000256" key="5">
    <source>
        <dbReference type="ARBA" id="ARBA00048040"/>
    </source>
</evidence>
<dbReference type="GO" id="GO:0005874">
    <property type="term" value="C:microtubule"/>
    <property type="evidence" value="ECO:0007669"/>
    <property type="project" value="TreeGrafter"/>
</dbReference>
<dbReference type="SMART" id="SM00053">
    <property type="entry name" value="DYNc"/>
    <property type="match status" value="1"/>
</dbReference>
<feature type="compositionally biased region" description="Polar residues" evidence="7">
    <location>
        <begin position="604"/>
        <end position="621"/>
    </location>
</feature>
<evidence type="ECO:0000256" key="2">
    <source>
        <dbReference type="ARBA" id="ARBA00022741"/>
    </source>
</evidence>
<evidence type="ECO:0000256" key="4">
    <source>
        <dbReference type="ARBA" id="ARBA00023134"/>
    </source>
</evidence>
<evidence type="ECO:0000313" key="11">
    <source>
        <dbReference type="Proteomes" id="UP001150538"/>
    </source>
</evidence>
<dbReference type="GO" id="GO:0008017">
    <property type="term" value="F:microtubule binding"/>
    <property type="evidence" value="ECO:0007669"/>
    <property type="project" value="TreeGrafter"/>
</dbReference>
<feature type="compositionally biased region" description="Low complexity" evidence="7">
    <location>
        <begin position="156"/>
        <end position="177"/>
    </location>
</feature>
<feature type="domain" description="GED" evidence="8">
    <location>
        <begin position="865"/>
        <end position="958"/>
    </location>
</feature>
<dbReference type="EMBL" id="JANBPU010000002">
    <property type="protein sequence ID" value="KAJ1921957.1"/>
    <property type="molecule type" value="Genomic_DNA"/>
</dbReference>
<dbReference type="InterPro" id="IPR030381">
    <property type="entry name" value="G_DYNAMIN_dom"/>
</dbReference>
<gene>
    <name evidence="10" type="primary">msp1</name>
    <name evidence="10" type="ORF">H4219_000304</name>
</gene>
<dbReference type="CDD" id="cd08771">
    <property type="entry name" value="DLP_1"/>
    <property type="match status" value="1"/>
</dbReference>
<dbReference type="Proteomes" id="UP001150538">
    <property type="component" value="Unassembled WGS sequence"/>
</dbReference>
<dbReference type="GO" id="GO:0003924">
    <property type="term" value="F:GTPase activity"/>
    <property type="evidence" value="ECO:0007669"/>
    <property type="project" value="InterPro"/>
</dbReference>
<evidence type="ECO:0000313" key="10">
    <source>
        <dbReference type="EMBL" id="KAJ1921957.1"/>
    </source>
</evidence>
<feature type="domain" description="Dynamin-type G" evidence="9">
    <location>
        <begin position="210"/>
        <end position="473"/>
    </location>
</feature>
<dbReference type="Gene3D" id="3.40.50.300">
    <property type="entry name" value="P-loop containing nucleotide triphosphate hydrolases"/>
    <property type="match status" value="1"/>
</dbReference>
<proteinExistence type="inferred from homology"/>
<dbReference type="InterPro" id="IPR056495">
    <property type="entry name" value="LIS_MGM1"/>
</dbReference>
<comment type="caution">
    <text evidence="10">The sequence shown here is derived from an EMBL/GenBank/DDBJ whole genome shotgun (WGS) entry which is preliminary data.</text>
</comment>
<organism evidence="10 11">
    <name type="scientific">Mycoemilia scoparia</name>
    <dbReference type="NCBI Taxonomy" id="417184"/>
    <lineage>
        <taxon>Eukaryota</taxon>
        <taxon>Fungi</taxon>
        <taxon>Fungi incertae sedis</taxon>
        <taxon>Zoopagomycota</taxon>
        <taxon>Kickxellomycotina</taxon>
        <taxon>Kickxellomycetes</taxon>
        <taxon>Kickxellales</taxon>
        <taxon>Kickxellaceae</taxon>
        <taxon>Mycoemilia</taxon>
    </lineage>
</organism>
<protein>
    <recommendedName>
        <fullName evidence="1">dynamin GTPase</fullName>
        <ecNumber evidence="1">3.6.5.5</ecNumber>
    </recommendedName>
</protein>
<keyword evidence="11" id="KW-1185">Reference proteome</keyword>
<dbReference type="PROSITE" id="PS51388">
    <property type="entry name" value="GED"/>
    <property type="match status" value="1"/>
</dbReference>
<feature type="compositionally biased region" description="Low complexity" evidence="7">
    <location>
        <begin position="135"/>
        <end position="146"/>
    </location>
</feature>
<dbReference type="EC" id="3.6.5.5" evidence="1"/>
<dbReference type="AlphaFoldDB" id="A0A9W8A3A0"/>
<feature type="region of interest" description="Disordered" evidence="7">
    <location>
        <begin position="596"/>
        <end position="635"/>
    </location>
</feature>
<accession>A0A9W8A3A0</accession>
<evidence type="ECO:0000259" key="9">
    <source>
        <dbReference type="PROSITE" id="PS51718"/>
    </source>
</evidence>
<dbReference type="GO" id="GO:0005886">
    <property type="term" value="C:plasma membrane"/>
    <property type="evidence" value="ECO:0007669"/>
    <property type="project" value="TreeGrafter"/>
</dbReference>
<dbReference type="PROSITE" id="PS00410">
    <property type="entry name" value="G_DYNAMIN_1"/>
    <property type="match status" value="1"/>
</dbReference>
<dbReference type="PANTHER" id="PTHR11566">
    <property type="entry name" value="DYNAMIN"/>
    <property type="match status" value="1"/>
</dbReference>
<dbReference type="InterPro" id="IPR027417">
    <property type="entry name" value="P-loop_NTPase"/>
</dbReference>
<dbReference type="Pfam" id="PF01031">
    <property type="entry name" value="Dynamin_M"/>
    <property type="match status" value="1"/>
</dbReference>
<evidence type="ECO:0000256" key="6">
    <source>
        <dbReference type="RuleBase" id="RU003932"/>
    </source>
</evidence>
<keyword evidence="3" id="KW-0378">Hydrolase</keyword>
<dbReference type="SUPFAM" id="SSF52540">
    <property type="entry name" value="P-loop containing nucleoside triphosphate hydrolases"/>
    <property type="match status" value="1"/>
</dbReference>
<dbReference type="GO" id="GO:0005737">
    <property type="term" value="C:cytoplasm"/>
    <property type="evidence" value="ECO:0007669"/>
    <property type="project" value="TreeGrafter"/>
</dbReference>
<dbReference type="InterPro" id="IPR022812">
    <property type="entry name" value="Dynamin"/>
</dbReference>
<dbReference type="InterPro" id="IPR000375">
    <property type="entry name" value="Dynamin_stalk"/>
</dbReference>
<sequence>MRPFIHRSSGIISKRYIAGATLNTYLSNDPTRLIMRGIHGRSFGSAIKVMFGILGKSMRLPLALLTAMIGGLAYIEYKLQQLSAPSWMTTSISSAREWLEDMKNSRWFKQPERDESGDEKVVEFSGFENRAGLASSSDKGSSTQGSNGNGGGNGSGYYYSDAQDDSNSAKDSSSDHFSTANGENVLLDLTKKLLEIQTILKGIDPAPSTNLQLPNIVVIGSQSSGKSSVLEAIVGSEFLPKGSNMVTRRPIELTLINTPHSPDVYGEFPQLGLDRIRDFSQIQRTLFDLNMSVSEVECVSDKPIELRIYSPNIPDLRLVDLPGYIQITNSDQPPELKKRIHGLCEKYLKEPNIILAISAADVDLANSEALLAGRRNDPLGLRTIGIITKVDKATPSAAVQVVTKNNYPLHLGYVGVICKPPSASDGSDSKALTEAQYYNQHPEFHQAEGKFGVGTLRRKLVKTLEESMSRNLSRLTDAVQSELEETKYQIKVQYNDQRITAESYIADVLDSVKQKFKQFKEEFGKPQVRTEVRDILESRVLDICAELYWNDPKINEFSDQAIQSKTPSWISSLATNVKSTLNSVASFAHIIVSDGKSDDPPSTVLRSATGASSSNTMNGSPRPNMKAGDAGPNKTGDQWDEDKILYWEHRLDRASSVLTKSGVGRWTTQRIVDILMDKVESMINGDPFTNHPDAQKSIVGFSHEILRAKYHSTIDQVENTIKPFKYEIEVEPFEWEKATDRTKKLIDNEISLCRKALQSIRSSTSKKRLNAAIKYVNSKQIPTTPKQHPTERAADISQVGDTSDSSHLSAHSDTTATSEEDQIVSYPHFSPQILRKAQTMVSLRDRLAILYMRRQAINSTVCKSSDNKLLCPEIFLDVVAEKLTYNAALFINFELLHEFFFQFPRALDSQLYYTQSRNEAREFADQNPNVKQHLNLLDRRSKLEEALARLRNLALLQESLNDSKTRRRFI</sequence>
<evidence type="ECO:0000256" key="1">
    <source>
        <dbReference type="ARBA" id="ARBA00011980"/>
    </source>
</evidence>
<keyword evidence="2 6" id="KW-0547">Nucleotide-binding</keyword>
<feature type="compositionally biased region" description="Polar residues" evidence="7">
    <location>
        <begin position="799"/>
        <end position="817"/>
    </location>
</feature>
<dbReference type="InterPro" id="IPR045063">
    <property type="entry name" value="Dynamin_N"/>
</dbReference>
<comment type="catalytic activity">
    <reaction evidence="5">
        <text>GTP + H2O = GDP + phosphate + H(+)</text>
        <dbReference type="Rhea" id="RHEA:19669"/>
        <dbReference type="ChEBI" id="CHEBI:15377"/>
        <dbReference type="ChEBI" id="CHEBI:15378"/>
        <dbReference type="ChEBI" id="CHEBI:37565"/>
        <dbReference type="ChEBI" id="CHEBI:43474"/>
        <dbReference type="ChEBI" id="CHEBI:58189"/>
        <dbReference type="EC" id="3.6.5.5"/>
    </reaction>
</comment>
<dbReference type="PRINTS" id="PR00195">
    <property type="entry name" value="DYNAMIN"/>
</dbReference>
<reference evidence="10" key="1">
    <citation type="submission" date="2022-07" db="EMBL/GenBank/DDBJ databases">
        <title>Phylogenomic reconstructions and comparative analyses of Kickxellomycotina fungi.</title>
        <authorList>
            <person name="Reynolds N.K."/>
            <person name="Stajich J.E."/>
            <person name="Barry K."/>
            <person name="Grigoriev I.V."/>
            <person name="Crous P."/>
            <person name="Smith M.E."/>
        </authorList>
    </citation>
    <scope>NUCLEOTIDE SEQUENCE</scope>
    <source>
        <strain evidence="10">NBRC 100468</strain>
    </source>
</reference>
<dbReference type="Pfam" id="PF24550">
    <property type="entry name" value="LIS_MGM1"/>
    <property type="match status" value="1"/>
</dbReference>
<dbReference type="InterPro" id="IPR020850">
    <property type="entry name" value="GED_dom"/>
</dbReference>
<dbReference type="InterPro" id="IPR001401">
    <property type="entry name" value="Dynamin_GTPase"/>
</dbReference>
<name>A0A9W8A3A0_9FUNG</name>
<dbReference type="PROSITE" id="PS51718">
    <property type="entry name" value="G_DYNAMIN_2"/>
    <property type="match status" value="1"/>
</dbReference>
<feature type="region of interest" description="Disordered" evidence="7">
    <location>
        <begin position="131"/>
        <end position="177"/>
    </location>
</feature>
<dbReference type="GO" id="GO:0031623">
    <property type="term" value="P:receptor internalization"/>
    <property type="evidence" value="ECO:0007669"/>
    <property type="project" value="TreeGrafter"/>
</dbReference>
<dbReference type="GO" id="GO:0005525">
    <property type="term" value="F:GTP binding"/>
    <property type="evidence" value="ECO:0007669"/>
    <property type="project" value="UniProtKB-KW"/>
</dbReference>
<evidence type="ECO:0000256" key="7">
    <source>
        <dbReference type="SAM" id="MobiDB-lite"/>
    </source>
</evidence>
<evidence type="ECO:0000256" key="3">
    <source>
        <dbReference type="ARBA" id="ARBA00022801"/>
    </source>
</evidence>
<dbReference type="PANTHER" id="PTHR11566:SF212">
    <property type="entry name" value="DYNAMIN"/>
    <property type="match status" value="1"/>
</dbReference>
<keyword evidence="4 6" id="KW-0342">GTP-binding</keyword>
<comment type="similarity">
    <text evidence="6">Belongs to the TRAFAC class dynamin-like GTPase superfamily. Dynamin/Fzo/YdjA family.</text>
</comment>